<dbReference type="Proteomes" id="UP000278756">
    <property type="component" value="Chromosome 2"/>
</dbReference>
<reference evidence="5" key="2">
    <citation type="journal article" date="2017" name="Plant Physiol. Biochem.">
        <title>Differential oxidative and antioxidative response of duckweed Lemna minor toward plant growth promoting/inhibiting bacteria.</title>
        <authorList>
            <person name="Ishizawa H."/>
            <person name="Kuroda M."/>
            <person name="Morikawa M."/>
            <person name="Ike M."/>
        </authorList>
    </citation>
    <scope>NUCLEOTIDE SEQUENCE [LARGE SCALE GENOMIC DNA]</scope>
    <source>
        <strain evidence="5">M6</strain>
    </source>
</reference>
<dbReference type="InterPro" id="IPR009057">
    <property type="entry name" value="Homeodomain-like_sf"/>
</dbReference>
<keyword evidence="1" id="KW-0805">Transcription regulation</keyword>
<dbReference type="SUPFAM" id="SSF52317">
    <property type="entry name" value="Class I glutamine amidotransferase-like"/>
    <property type="match status" value="1"/>
</dbReference>
<dbReference type="InterPro" id="IPR002818">
    <property type="entry name" value="DJ-1/PfpI"/>
</dbReference>
<dbReference type="Pfam" id="PF01965">
    <property type="entry name" value="DJ-1_PfpI"/>
    <property type="match status" value="1"/>
</dbReference>
<dbReference type="InterPro" id="IPR052158">
    <property type="entry name" value="INH-QAR"/>
</dbReference>
<accession>A0A3G9GCB0</accession>
<dbReference type="PANTHER" id="PTHR43130:SF3">
    <property type="entry name" value="HTH-TYPE TRANSCRIPTIONAL REGULATOR RV1931C"/>
    <property type="match status" value="1"/>
</dbReference>
<dbReference type="AlphaFoldDB" id="A0A3G9GCB0"/>
<evidence type="ECO:0000256" key="2">
    <source>
        <dbReference type="ARBA" id="ARBA00023163"/>
    </source>
</evidence>
<dbReference type="CDD" id="cd03137">
    <property type="entry name" value="GATase1_AraC_1"/>
    <property type="match status" value="1"/>
</dbReference>
<dbReference type="PROSITE" id="PS01124">
    <property type="entry name" value="HTH_ARAC_FAMILY_2"/>
    <property type="match status" value="1"/>
</dbReference>
<evidence type="ECO:0000259" key="3">
    <source>
        <dbReference type="PROSITE" id="PS01124"/>
    </source>
</evidence>
<name>A0A3G9GCB0_9CAUL</name>
<dbReference type="Pfam" id="PF12833">
    <property type="entry name" value="HTH_18"/>
    <property type="match status" value="1"/>
</dbReference>
<dbReference type="SMART" id="SM00342">
    <property type="entry name" value="HTH_ARAC"/>
    <property type="match status" value="1"/>
</dbReference>
<dbReference type="OrthoDB" id="186587at2"/>
<protein>
    <submittedName>
        <fullName evidence="4">Transcriptional regulator</fullName>
    </submittedName>
</protein>
<dbReference type="GO" id="GO:0003700">
    <property type="term" value="F:DNA-binding transcription factor activity"/>
    <property type="evidence" value="ECO:0007669"/>
    <property type="project" value="InterPro"/>
</dbReference>
<dbReference type="Gene3D" id="3.40.50.880">
    <property type="match status" value="1"/>
</dbReference>
<organism evidence="4 5">
    <name type="scientific">Asticcacaulis excentricus</name>
    <dbReference type="NCBI Taxonomy" id="78587"/>
    <lineage>
        <taxon>Bacteria</taxon>
        <taxon>Pseudomonadati</taxon>
        <taxon>Pseudomonadota</taxon>
        <taxon>Alphaproteobacteria</taxon>
        <taxon>Caulobacterales</taxon>
        <taxon>Caulobacteraceae</taxon>
        <taxon>Asticcacaulis</taxon>
    </lineage>
</organism>
<evidence type="ECO:0000313" key="4">
    <source>
        <dbReference type="EMBL" id="BBF82319.1"/>
    </source>
</evidence>
<dbReference type="RefSeq" id="WP_126423908.1">
    <property type="nucleotide sequence ID" value="NZ_AP018828.1"/>
</dbReference>
<gene>
    <name evidence="4" type="ORF">EM6_2951</name>
</gene>
<dbReference type="InterPro" id="IPR018060">
    <property type="entry name" value="HTH_AraC"/>
</dbReference>
<reference evidence="5" key="1">
    <citation type="journal article" date="2017" name="Biotechnol. Biofuels">
        <title>Evaluation of environmental bacterial communities as a factor affecting the growth of duckweed Lemna minor.</title>
        <authorList>
            <person name="Ishizawa H."/>
            <person name="Kuroda M."/>
            <person name="Morikawa M."/>
            <person name="Ike M."/>
        </authorList>
    </citation>
    <scope>NUCLEOTIDE SEQUENCE [LARGE SCALE GENOMIC DNA]</scope>
    <source>
        <strain evidence="5">M6</strain>
    </source>
</reference>
<dbReference type="NCBIfam" id="NF006902">
    <property type="entry name" value="PRK09393.1"/>
    <property type="match status" value="1"/>
</dbReference>
<dbReference type="InterPro" id="IPR029062">
    <property type="entry name" value="Class_I_gatase-like"/>
</dbReference>
<evidence type="ECO:0000313" key="5">
    <source>
        <dbReference type="Proteomes" id="UP000278756"/>
    </source>
</evidence>
<dbReference type="SUPFAM" id="SSF46689">
    <property type="entry name" value="Homeodomain-like"/>
    <property type="match status" value="2"/>
</dbReference>
<dbReference type="Gene3D" id="1.10.10.60">
    <property type="entry name" value="Homeodomain-like"/>
    <property type="match status" value="1"/>
</dbReference>
<dbReference type="GO" id="GO:0043565">
    <property type="term" value="F:sequence-specific DNA binding"/>
    <property type="evidence" value="ECO:0007669"/>
    <property type="project" value="InterPro"/>
</dbReference>
<dbReference type="EMBL" id="AP018828">
    <property type="protein sequence ID" value="BBF82319.1"/>
    <property type="molecule type" value="Genomic_DNA"/>
</dbReference>
<dbReference type="PANTHER" id="PTHR43130">
    <property type="entry name" value="ARAC-FAMILY TRANSCRIPTIONAL REGULATOR"/>
    <property type="match status" value="1"/>
</dbReference>
<feature type="domain" description="HTH araC/xylS-type" evidence="3">
    <location>
        <begin position="219"/>
        <end position="317"/>
    </location>
</feature>
<evidence type="ECO:0000256" key="1">
    <source>
        <dbReference type="ARBA" id="ARBA00023015"/>
    </source>
</evidence>
<sequence>MPKTLLNHDVCALAFDGMPLFEFSIAVELFGLERPEMGPDWYRFQVVNVEDGTCRTTAGLSLTATGPREWLETAGTLIIPGWPLDKPIPDGLVALIQRAYARGARIVTICSGAFVLAAAGLLKGRRATTHWKYVEHVKCHWPEVELVPDVLYIDEGQILTSAGSAAGIDLCLHVIRRDFGPEAANKVARRLVVPPHRDGGQAQYIQKSVPIEYERNRLGPLLDYMRECLDQPHTVAQLARRAGMSERTFLRRFEEATGTTPAKWLMQVRLQIARDLLEATTDSIDLIAHTCGFGSAANFRHHFREQLSTTPTAYRQTFQRLPPAATCAPSPDLAEAGYAYRS</sequence>
<proteinExistence type="predicted"/>
<keyword evidence="2" id="KW-0804">Transcription</keyword>